<dbReference type="GO" id="GO:0070403">
    <property type="term" value="F:NAD+ binding"/>
    <property type="evidence" value="ECO:0007669"/>
    <property type="project" value="InterPro"/>
</dbReference>
<evidence type="ECO:0000259" key="7">
    <source>
        <dbReference type="Pfam" id="PF02737"/>
    </source>
</evidence>
<comment type="similarity">
    <text evidence="2">Belongs to the 3-hydroxyacyl-CoA dehydrogenase family.</text>
</comment>
<dbReference type="InterPro" id="IPR006108">
    <property type="entry name" value="3HC_DH_C"/>
</dbReference>
<dbReference type="Gene3D" id="1.10.1040.10">
    <property type="entry name" value="N-(1-d-carboxylethyl)-l-norvaline Dehydrogenase, domain 2"/>
    <property type="match status" value="1"/>
</dbReference>
<accession>A0A086ZF09</accession>
<sequence>MKMQDIKKIGNLGAGTMGHATALQFAMNGYEVVVVDNAQAALDRGRRLVEHDLDTFINAGIVRREDRDAVLGRIVMSTEYEALAGVDFIIESILEDLQVKHDVWRTVEGIVSDEAILATNTSGLSPSAIASGLRRPGRFVVAHFWNPAQLMPLVEVVPGEHTDQETVDVTVELMNHVGKHAVPLKTESLGFVGNRIQMAVIRECLNIVDRGIATPEAVDDIVKYSLGRRWAVLGPIASADLGGLDVFDALTKYLYEDLSGETGEDPVLKAKVEAGDLGAKTGKGFYGWQGEQAAKTVQSRDDQLLEALTHDAE</sequence>
<dbReference type="OrthoDB" id="3229174at2"/>
<dbReference type="EC" id="1.1.1.157" evidence="8"/>
<dbReference type="GO" id="GO:0006631">
    <property type="term" value="P:fatty acid metabolic process"/>
    <property type="evidence" value="ECO:0007669"/>
    <property type="project" value="InterPro"/>
</dbReference>
<keyword evidence="3 8" id="KW-0560">Oxidoreductase</keyword>
<keyword evidence="5" id="KW-0520">NAD</keyword>
<name>A0A086ZF09_9BIFI</name>
<evidence type="ECO:0000313" key="8">
    <source>
        <dbReference type="EMBL" id="KFI45109.1"/>
    </source>
</evidence>
<dbReference type="Gene3D" id="3.40.50.720">
    <property type="entry name" value="NAD(P)-binding Rossmann-like Domain"/>
    <property type="match status" value="1"/>
</dbReference>
<feature type="binding site" evidence="5">
    <location>
        <position position="95"/>
    </location>
    <ligand>
        <name>NAD(+)</name>
        <dbReference type="ChEBI" id="CHEBI:57540"/>
    </ligand>
</feature>
<dbReference type="PROSITE" id="PS00067">
    <property type="entry name" value="3HCDH"/>
    <property type="match status" value="1"/>
</dbReference>
<dbReference type="GO" id="GO:0008691">
    <property type="term" value="F:3-hydroxybutyryl-CoA dehydrogenase activity"/>
    <property type="evidence" value="ECO:0007669"/>
    <property type="project" value="UniProtKB-EC"/>
</dbReference>
<organism evidence="8 9">
    <name type="scientific">Bifidobacterium bohemicum DSM 22767</name>
    <dbReference type="NCBI Taxonomy" id="1437606"/>
    <lineage>
        <taxon>Bacteria</taxon>
        <taxon>Bacillati</taxon>
        <taxon>Actinomycetota</taxon>
        <taxon>Actinomycetes</taxon>
        <taxon>Bifidobacteriales</taxon>
        <taxon>Bifidobacteriaceae</taxon>
        <taxon>Bifidobacterium</taxon>
    </lineage>
</organism>
<dbReference type="InterPro" id="IPR022694">
    <property type="entry name" value="3-OHacyl-CoA_DH"/>
</dbReference>
<dbReference type="FunFam" id="3.40.50.720:FF:000009">
    <property type="entry name" value="Fatty oxidation complex, alpha subunit"/>
    <property type="match status" value="1"/>
</dbReference>
<dbReference type="Proteomes" id="UP000029096">
    <property type="component" value="Unassembled WGS sequence"/>
</dbReference>
<comment type="pathway">
    <text evidence="1">Lipid metabolism; butanoate metabolism.</text>
</comment>
<feature type="domain" description="3-hydroxyacyl-CoA dehydrogenase NAD binding" evidence="7">
    <location>
        <begin position="8"/>
        <end position="185"/>
    </location>
</feature>
<evidence type="ECO:0000256" key="5">
    <source>
        <dbReference type="PIRSR" id="PIRSR000105-2"/>
    </source>
</evidence>
<feature type="domain" description="3-hydroxyacyl-CoA dehydrogenase C-terminal" evidence="6">
    <location>
        <begin position="190"/>
        <end position="287"/>
    </location>
</feature>
<comment type="caution">
    <text evidence="8">The sequence shown here is derived from an EMBL/GenBank/DDBJ whole genome shotgun (WGS) entry which is preliminary data.</text>
</comment>
<proteinExistence type="inferred from homology"/>
<evidence type="ECO:0000313" key="9">
    <source>
        <dbReference type="Proteomes" id="UP000029096"/>
    </source>
</evidence>
<feature type="binding site" evidence="5">
    <location>
        <begin position="13"/>
        <end position="18"/>
    </location>
    <ligand>
        <name>NAD(+)</name>
        <dbReference type="ChEBI" id="CHEBI:57540"/>
    </ligand>
</feature>
<dbReference type="SUPFAM" id="SSF48179">
    <property type="entry name" value="6-phosphogluconate dehydrogenase C-terminal domain-like"/>
    <property type="match status" value="1"/>
</dbReference>
<keyword evidence="9" id="KW-1185">Reference proteome</keyword>
<dbReference type="eggNOG" id="COG1250">
    <property type="taxonomic scope" value="Bacteria"/>
</dbReference>
<dbReference type="RefSeq" id="WP_033521589.1">
    <property type="nucleotide sequence ID" value="NZ_JDUS01000009.1"/>
</dbReference>
<dbReference type="AlphaFoldDB" id="A0A086ZF09"/>
<dbReference type="STRING" id="1437606.BBOH_1371"/>
<evidence type="ECO:0000256" key="2">
    <source>
        <dbReference type="ARBA" id="ARBA00009463"/>
    </source>
</evidence>
<protein>
    <submittedName>
        <fullName evidence="8">3-hydroxyacyl-CoA dehydrogenase</fullName>
        <ecNumber evidence="8">1.1.1.157</ecNumber>
    </submittedName>
</protein>
<gene>
    <name evidence="8" type="ORF">BBOH_1371</name>
</gene>
<dbReference type="EMBL" id="JGYP01000004">
    <property type="protein sequence ID" value="KFI45109.1"/>
    <property type="molecule type" value="Genomic_DNA"/>
</dbReference>
<feature type="site" description="Important for catalytic activity" evidence="4">
    <location>
        <position position="143"/>
    </location>
</feature>
<evidence type="ECO:0000256" key="4">
    <source>
        <dbReference type="PIRSR" id="PIRSR000105-1"/>
    </source>
</evidence>
<dbReference type="InterPro" id="IPR006176">
    <property type="entry name" value="3-OHacyl-CoA_DH_NAD-bd"/>
</dbReference>
<dbReference type="Pfam" id="PF00725">
    <property type="entry name" value="3HCDH"/>
    <property type="match status" value="1"/>
</dbReference>
<evidence type="ECO:0000256" key="3">
    <source>
        <dbReference type="ARBA" id="ARBA00023002"/>
    </source>
</evidence>
<evidence type="ECO:0000256" key="1">
    <source>
        <dbReference type="ARBA" id="ARBA00005086"/>
    </source>
</evidence>
<feature type="binding site" evidence="5">
    <location>
        <position position="36"/>
    </location>
    <ligand>
        <name>NAD(+)</name>
        <dbReference type="ChEBI" id="CHEBI:57540"/>
    </ligand>
</feature>
<dbReference type="SUPFAM" id="SSF51735">
    <property type="entry name" value="NAD(P)-binding Rossmann-fold domains"/>
    <property type="match status" value="1"/>
</dbReference>
<dbReference type="PANTHER" id="PTHR48075">
    <property type="entry name" value="3-HYDROXYACYL-COA DEHYDROGENASE FAMILY PROTEIN"/>
    <property type="match status" value="1"/>
</dbReference>
<feature type="binding site" evidence="5">
    <location>
        <position position="280"/>
    </location>
    <ligand>
        <name>NAD(+)</name>
        <dbReference type="ChEBI" id="CHEBI:57540"/>
    </ligand>
</feature>
<feature type="binding site" evidence="5">
    <location>
        <position position="146"/>
    </location>
    <ligand>
        <name>NAD(+)</name>
        <dbReference type="ChEBI" id="CHEBI:57540"/>
    </ligand>
</feature>
<dbReference type="InterPro" id="IPR006180">
    <property type="entry name" value="3-OHacyl-CoA_DH_CS"/>
</dbReference>
<dbReference type="Pfam" id="PF02737">
    <property type="entry name" value="3HCDH_N"/>
    <property type="match status" value="1"/>
</dbReference>
<dbReference type="InterPro" id="IPR008927">
    <property type="entry name" value="6-PGluconate_DH-like_C_sf"/>
</dbReference>
<dbReference type="PANTHER" id="PTHR48075:SF5">
    <property type="entry name" value="3-HYDROXYBUTYRYL-COA DEHYDROGENASE"/>
    <property type="match status" value="1"/>
</dbReference>
<dbReference type="InterPro" id="IPR036291">
    <property type="entry name" value="NAD(P)-bd_dom_sf"/>
</dbReference>
<dbReference type="InterPro" id="IPR013328">
    <property type="entry name" value="6PGD_dom2"/>
</dbReference>
<feature type="binding site" evidence="5">
    <location>
        <position position="122"/>
    </location>
    <ligand>
        <name>NAD(+)</name>
        <dbReference type="ChEBI" id="CHEBI:57540"/>
    </ligand>
</feature>
<reference evidence="8 9" key="1">
    <citation type="submission" date="2014-03" db="EMBL/GenBank/DDBJ databases">
        <title>Genomics of Bifidobacteria.</title>
        <authorList>
            <person name="Ventura M."/>
            <person name="Milani C."/>
            <person name="Lugli G.A."/>
        </authorList>
    </citation>
    <scope>NUCLEOTIDE SEQUENCE [LARGE SCALE GENOMIC DNA]</scope>
    <source>
        <strain evidence="8 9">DSM 22767</strain>
    </source>
</reference>
<evidence type="ECO:0000259" key="6">
    <source>
        <dbReference type="Pfam" id="PF00725"/>
    </source>
</evidence>
<feature type="binding site" evidence="5">
    <location>
        <position position="100"/>
    </location>
    <ligand>
        <name>NAD(+)</name>
        <dbReference type="ChEBI" id="CHEBI:57540"/>
    </ligand>
</feature>
<dbReference type="PIRSF" id="PIRSF000105">
    <property type="entry name" value="HCDH"/>
    <property type="match status" value="1"/>
</dbReference>